<dbReference type="PANTHER" id="PTHR35092:SF1">
    <property type="entry name" value="CHLORINASE MJ1651"/>
    <property type="match status" value="1"/>
</dbReference>
<dbReference type="SUPFAM" id="SSF102522">
    <property type="entry name" value="Bacterial fluorinating enzyme, N-terminal domain"/>
    <property type="match status" value="1"/>
</dbReference>
<dbReference type="Proteomes" id="UP000292424">
    <property type="component" value="Chromosome"/>
</dbReference>
<keyword evidence="1" id="KW-0949">S-adenosyl-L-methionine</keyword>
<evidence type="ECO:0000256" key="2">
    <source>
        <dbReference type="ARBA" id="ARBA00024035"/>
    </source>
</evidence>
<dbReference type="InterPro" id="IPR046469">
    <property type="entry name" value="SAM_HAT_N"/>
</dbReference>
<dbReference type="SUPFAM" id="SSF101852">
    <property type="entry name" value="Bacterial fluorinating enzyme, C-terminal domain"/>
    <property type="match status" value="1"/>
</dbReference>
<dbReference type="EMBL" id="CP044016">
    <property type="protein sequence ID" value="QES89233.1"/>
    <property type="molecule type" value="Genomic_DNA"/>
</dbReference>
<reference evidence="5 6" key="1">
    <citation type="submission" date="2019-09" db="EMBL/GenBank/DDBJ databases">
        <title>Complete genome sequence of Arachidicoccus sp. B3-10 isolated from apple orchard soil.</title>
        <authorList>
            <person name="Kim H.S."/>
            <person name="Han K.-I."/>
            <person name="Suh M.K."/>
            <person name="Lee K.C."/>
            <person name="Eom M.K."/>
            <person name="Kim J.-S."/>
            <person name="Kang S.W."/>
            <person name="Sin Y."/>
            <person name="Lee J.-S."/>
        </authorList>
    </citation>
    <scope>NUCLEOTIDE SEQUENCE [LARGE SCALE GENOMIC DNA]</scope>
    <source>
        <strain evidence="5 6">B3-10</strain>
    </source>
</reference>
<accession>A0A5P2G7Q4</accession>
<evidence type="ECO:0000313" key="5">
    <source>
        <dbReference type="EMBL" id="QES89233.1"/>
    </source>
</evidence>
<dbReference type="PIRSF" id="PIRSF006779">
    <property type="entry name" value="UCP006779"/>
    <property type="match status" value="1"/>
</dbReference>
<dbReference type="OrthoDB" id="9792195at2"/>
<proteinExistence type="inferred from homology"/>
<gene>
    <name evidence="5" type="ORF">E0W69_011360</name>
</gene>
<dbReference type="Gene3D" id="3.40.50.10790">
    <property type="entry name" value="S-adenosyl-l-methionine hydroxide adenosyltransferase, N-terminal"/>
    <property type="match status" value="1"/>
</dbReference>
<dbReference type="Gene3D" id="2.40.30.90">
    <property type="entry name" value="Bacterial fluorinating enzyme like"/>
    <property type="match status" value="1"/>
</dbReference>
<dbReference type="InterPro" id="IPR023228">
    <property type="entry name" value="SAM_OH_AdoTrfase_N_sf"/>
</dbReference>
<dbReference type="PANTHER" id="PTHR35092">
    <property type="entry name" value="CHLORINASE MJ1651"/>
    <property type="match status" value="1"/>
</dbReference>
<feature type="domain" description="S-adenosyl-l-methionine hydroxide adenosyltransferase C-terminal" evidence="4">
    <location>
        <begin position="168"/>
        <end position="253"/>
    </location>
</feature>
<keyword evidence="6" id="KW-1185">Reference proteome</keyword>
<dbReference type="Pfam" id="PF01887">
    <property type="entry name" value="SAM_HAT_N"/>
    <property type="match status" value="1"/>
</dbReference>
<dbReference type="InterPro" id="IPR046470">
    <property type="entry name" value="SAM_HAT_C"/>
</dbReference>
<sequence length="298" mass="33262">MPIITLSSDIGLGDYIIGAVKGQIVSALPTANIVDVVHYMSAKNYYHSGYICSNALKYFPAKTINLVIFNLFFKNPEHFLVAEINGQIFICPDNGILTMIINKVPERVVKVALPQGKTITTLEFTQAMVNAAVAISEGLSLEKIGILVEDIVTKYPLQPTFGTDWIEGQIIFVDNFENVIVNITKKEFEEISNGRDFELVFNRNETIKTIGENYASVPVSEKLAWFNSAGFLEISINNGNVAGLFGLKPFADIKSENTYNNQPSSDWMYRTIRIFFKEIAPDINIPKAPPRLQQKSIL</sequence>
<comment type="similarity">
    <text evidence="2">Belongs to the SAM hydrolase / SAM-dependent halogenase family.</text>
</comment>
<dbReference type="KEGG" id="arac:E0W69_011360"/>
<evidence type="ECO:0000313" key="6">
    <source>
        <dbReference type="Proteomes" id="UP000292424"/>
    </source>
</evidence>
<dbReference type="AlphaFoldDB" id="A0A5P2G7Q4"/>
<name>A0A5P2G7Q4_9BACT</name>
<dbReference type="InterPro" id="IPR023227">
    <property type="entry name" value="SAM_OH_AdoTrfase_C_sf"/>
</dbReference>
<dbReference type="Pfam" id="PF20257">
    <property type="entry name" value="SAM_HAT_C"/>
    <property type="match status" value="1"/>
</dbReference>
<feature type="domain" description="S-adenosyl-l-methionine hydroxide adenosyltransferase N-terminal" evidence="3">
    <location>
        <begin position="4"/>
        <end position="145"/>
    </location>
</feature>
<dbReference type="InterPro" id="IPR002747">
    <property type="entry name" value="SAM_OH_AdoTrfase"/>
</dbReference>
<protein>
    <submittedName>
        <fullName evidence="5">SAM-dependent chlorinase/fluorinase</fullName>
    </submittedName>
</protein>
<evidence type="ECO:0000256" key="1">
    <source>
        <dbReference type="ARBA" id="ARBA00022691"/>
    </source>
</evidence>
<dbReference type="RefSeq" id="WP_131330179.1">
    <property type="nucleotide sequence ID" value="NZ_CP044016.1"/>
</dbReference>
<evidence type="ECO:0000259" key="4">
    <source>
        <dbReference type="Pfam" id="PF20257"/>
    </source>
</evidence>
<organism evidence="5 6">
    <name type="scientific">Rhizosphaericola mali</name>
    <dbReference type="NCBI Taxonomy" id="2545455"/>
    <lineage>
        <taxon>Bacteria</taxon>
        <taxon>Pseudomonadati</taxon>
        <taxon>Bacteroidota</taxon>
        <taxon>Chitinophagia</taxon>
        <taxon>Chitinophagales</taxon>
        <taxon>Chitinophagaceae</taxon>
        <taxon>Rhizosphaericola</taxon>
    </lineage>
</organism>
<evidence type="ECO:0000259" key="3">
    <source>
        <dbReference type="Pfam" id="PF01887"/>
    </source>
</evidence>